<accession>A0A399EPE2</accession>
<dbReference type="PANTHER" id="PTHR30154">
    <property type="entry name" value="LEUCINE-RESPONSIVE REGULATORY PROTEIN"/>
    <property type="match status" value="1"/>
</dbReference>
<dbReference type="SMART" id="SM00344">
    <property type="entry name" value="HTH_ASNC"/>
    <property type="match status" value="1"/>
</dbReference>
<gene>
    <name evidence="5" type="primary">lrpC_1</name>
    <name evidence="5" type="ORF">Mterra_01720</name>
</gene>
<dbReference type="CDD" id="cd00090">
    <property type="entry name" value="HTH_ARSR"/>
    <property type="match status" value="1"/>
</dbReference>
<comment type="caution">
    <text evidence="5">The sequence shown here is derived from an EMBL/GenBank/DDBJ whole genome shotgun (WGS) entry which is preliminary data.</text>
</comment>
<evidence type="ECO:0000313" key="5">
    <source>
        <dbReference type="EMBL" id="RIH85393.1"/>
    </source>
</evidence>
<proteinExistence type="predicted"/>
<dbReference type="InterPro" id="IPR011008">
    <property type="entry name" value="Dimeric_a/b-barrel"/>
</dbReference>
<dbReference type="SUPFAM" id="SSF54909">
    <property type="entry name" value="Dimeric alpha+beta barrel"/>
    <property type="match status" value="1"/>
</dbReference>
<dbReference type="InterPro" id="IPR011991">
    <property type="entry name" value="ArsR-like_HTH"/>
</dbReference>
<dbReference type="AlphaFoldDB" id="A0A399EPE2"/>
<evidence type="ECO:0000256" key="1">
    <source>
        <dbReference type="ARBA" id="ARBA00023015"/>
    </source>
</evidence>
<dbReference type="InterPro" id="IPR036390">
    <property type="entry name" value="WH_DNA-bd_sf"/>
</dbReference>
<sequence length="158" mass="17754">MSFDSKVMDELNWRILELLQEDARTPYSEIGRRVGLSAPAVAERVRRMEDAGVITAYRAVVDPGKLGYGLEFFARLRVSGDKHAAVRKLVGQLPEVLECWHVTGEDCYFIRLRLESVGHLEELLRRLSMYGNTTTSLVLSKTVDHRVVRAPGSEPSPA</sequence>
<dbReference type="InterPro" id="IPR036388">
    <property type="entry name" value="WH-like_DNA-bd_sf"/>
</dbReference>
<dbReference type="Gene3D" id="3.30.70.920">
    <property type="match status" value="1"/>
</dbReference>
<dbReference type="GO" id="GO:0005829">
    <property type="term" value="C:cytosol"/>
    <property type="evidence" value="ECO:0007669"/>
    <property type="project" value="TreeGrafter"/>
</dbReference>
<dbReference type="InterPro" id="IPR000485">
    <property type="entry name" value="AsnC-type_HTH_dom"/>
</dbReference>
<keyword evidence="6" id="KW-1185">Reference proteome</keyword>
<dbReference type="OrthoDB" id="34294at2"/>
<organism evidence="5 6">
    <name type="scientific">Calidithermus terrae</name>
    <dbReference type="NCBI Taxonomy" id="1408545"/>
    <lineage>
        <taxon>Bacteria</taxon>
        <taxon>Thermotogati</taxon>
        <taxon>Deinococcota</taxon>
        <taxon>Deinococci</taxon>
        <taxon>Thermales</taxon>
        <taxon>Thermaceae</taxon>
        <taxon>Calidithermus</taxon>
    </lineage>
</organism>
<dbReference type="PROSITE" id="PS00519">
    <property type="entry name" value="HTH_ASNC_1"/>
    <property type="match status" value="1"/>
</dbReference>
<evidence type="ECO:0000256" key="2">
    <source>
        <dbReference type="ARBA" id="ARBA00023125"/>
    </source>
</evidence>
<dbReference type="GO" id="GO:0043200">
    <property type="term" value="P:response to amino acid"/>
    <property type="evidence" value="ECO:0007669"/>
    <property type="project" value="TreeGrafter"/>
</dbReference>
<dbReference type="SUPFAM" id="SSF46785">
    <property type="entry name" value="Winged helix' DNA-binding domain"/>
    <property type="match status" value="1"/>
</dbReference>
<name>A0A399EPE2_9DEIN</name>
<dbReference type="InterPro" id="IPR019888">
    <property type="entry name" value="Tscrpt_reg_AsnC-like"/>
</dbReference>
<protein>
    <submittedName>
        <fullName evidence="5">HTH-type transcriptional regulator LrpC</fullName>
    </submittedName>
</protein>
<keyword evidence="2" id="KW-0238">DNA-binding</keyword>
<dbReference type="PROSITE" id="PS50956">
    <property type="entry name" value="HTH_ASNC_2"/>
    <property type="match status" value="1"/>
</dbReference>
<dbReference type="Proteomes" id="UP000265715">
    <property type="component" value="Unassembled WGS sequence"/>
</dbReference>
<dbReference type="Pfam" id="PF01037">
    <property type="entry name" value="AsnC_trans_reg"/>
    <property type="match status" value="1"/>
</dbReference>
<evidence type="ECO:0000259" key="4">
    <source>
        <dbReference type="PROSITE" id="PS50956"/>
    </source>
</evidence>
<dbReference type="FunFam" id="1.10.10.10:FF:000186">
    <property type="entry name" value="AsnC family transcriptional regulator"/>
    <property type="match status" value="1"/>
</dbReference>
<dbReference type="PANTHER" id="PTHR30154:SF53">
    <property type="entry name" value="HTH-TYPE TRANSCRIPTIONAL REGULATOR LRPC"/>
    <property type="match status" value="1"/>
</dbReference>
<dbReference type="InterPro" id="IPR019885">
    <property type="entry name" value="Tscrpt_reg_HTH_AsnC-type_CS"/>
</dbReference>
<dbReference type="EMBL" id="QXDL01000059">
    <property type="protein sequence ID" value="RIH85393.1"/>
    <property type="molecule type" value="Genomic_DNA"/>
</dbReference>
<reference evidence="5 6" key="1">
    <citation type="submission" date="2018-08" db="EMBL/GenBank/DDBJ databases">
        <title>Meiothermus terrae DSM 26712 genome sequencing project.</title>
        <authorList>
            <person name="Da Costa M.S."/>
            <person name="Albuquerque L."/>
            <person name="Raposo P."/>
            <person name="Froufe H.J.C."/>
            <person name="Barroso C.S."/>
            <person name="Egas C."/>
        </authorList>
    </citation>
    <scope>NUCLEOTIDE SEQUENCE [LARGE SCALE GENOMIC DNA]</scope>
    <source>
        <strain evidence="5 6">DSM 26712</strain>
    </source>
</reference>
<dbReference type="RefSeq" id="WP_119314846.1">
    <property type="nucleotide sequence ID" value="NZ_QXDL01000059.1"/>
</dbReference>
<keyword evidence="3" id="KW-0804">Transcription</keyword>
<dbReference type="Gene3D" id="1.10.10.10">
    <property type="entry name" value="Winged helix-like DNA-binding domain superfamily/Winged helix DNA-binding domain"/>
    <property type="match status" value="1"/>
</dbReference>
<feature type="domain" description="HTH asnC-type" evidence="4">
    <location>
        <begin position="8"/>
        <end position="69"/>
    </location>
</feature>
<keyword evidence="1" id="KW-0805">Transcription regulation</keyword>
<evidence type="ECO:0000313" key="6">
    <source>
        <dbReference type="Proteomes" id="UP000265715"/>
    </source>
</evidence>
<evidence type="ECO:0000256" key="3">
    <source>
        <dbReference type="ARBA" id="ARBA00023163"/>
    </source>
</evidence>
<dbReference type="GO" id="GO:0043565">
    <property type="term" value="F:sequence-specific DNA binding"/>
    <property type="evidence" value="ECO:0007669"/>
    <property type="project" value="InterPro"/>
</dbReference>
<dbReference type="InterPro" id="IPR019887">
    <property type="entry name" value="Tscrpt_reg_AsnC/Lrp_C"/>
</dbReference>
<dbReference type="PRINTS" id="PR00033">
    <property type="entry name" value="HTHASNC"/>
</dbReference>
<dbReference type="Pfam" id="PF13404">
    <property type="entry name" value="HTH_AsnC-type"/>
    <property type="match status" value="1"/>
</dbReference>